<name>A0A1H3ZM16_9BACT</name>
<proteinExistence type="predicted"/>
<dbReference type="InterPro" id="IPR050194">
    <property type="entry name" value="Glycosyltransferase_grp1"/>
</dbReference>
<dbReference type="GO" id="GO:0016757">
    <property type="term" value="F:glycosyltransferase activity"/>
    <property type="evidence" value="ECO:0007669"/>
    <property type="project" value="TreeGrafter"/>
</dbReference>
<gene>
    <name evidence="2" type="ORF">SAMN05660909_01274</name>
</gene>
<dbReference type="SUPFAM" id="SSF53756">
    <property type="entry name" value="UDP-Glycosyltransferase/glycogen phosphorylase"/>
    <property type="match status" value="1"/>
</dbReference>
<evidence type="ECO:0000313" key="2">
    <source>
        <dbReference type="EMBL" id="SEA24242.1"/>
    </source>
</evidence>
<dbReference type="PANTHER" id="PTHR45947:SF15">
    <property type="entry name" value="TEICHURONIC ACID BIOSYNTHESIS GLYCOSYLTRANSFERASE TUAC-RELATED"/>
    <property type="match status" value="1"/>
</dbReference>
<keyword evidence="3" id="KW-1185">Reference proteome</keyword>
<feature type="domain" description="Glycosyltransferase subfamily 4-like N-terminal" evidence="1">
    <location>
        <begin position="18"/>
        <end position="175"/>
    </location>
</feature>
<keyword evidence="2" id="KW-0808">Transferase</keyword>
<dbReference type="CDD" id="cd03801">
    <property type="entry name" value="GT4_PimA-like"/>
    <property type="match status" value="1"/>
</dbReference>
<dbReference type="InterPro" id="IPR028098">
    <property type="entry name" value="Glyco_trans_4-like_N"/>
</dbReference>
<dbReference type="EMBL" id="FNRL01000004">
    <property type="protein sequence ID" value="SEA24242.1"/>
    <property type="molecule type" value="Genomic_DNA"/>
</dbReference>
<dbReference type="Pfam" id="PF13692">
    <property type="entry name" value="Glyco_trans_1_4"/>
    <property type="match status" value="1"/>
</dbReference>
<evidence type="ECO:0000313" key="3">
    <source>
        <dbReference type="Proteomes" id="UP000199656"/>
    </source>
</evidence>
<accession>A0A1H3ZM16</accession>
<dbReference type="STRING" id="408074.SAMN05660909_01274"/>
<dbReference type="AlphaFoldDB" id="A0A1H3ZM16"/>
<reference evidence="3" key="1">
    <citation type="submission" date="2016-10" db="EMBL/GenBank/DDBJ databases">
        <authorList>
            <person name="Varghese N."/>
            <person name="Submissions S."/>
        </authorList>
    </citation>
    <scope>NUCLEOTIDE SEQUENCE [LARGE SCALE GENOMIC DNA]</scope>
    <source>
        <strain evidence="3">DSM 23920</strain>
    </source>
</reference>
<evidence type="ECO:0000259" key="1">
    <source>
        <dbReference type="Pfam" id="PF13439"/>
    </source>
</evidence>
<dbReference type="Gene3D" id="3.40.50.2000">
    <property type="entry name" value="Glycogen Phosphorylase B"/>
    <property type="match status" value="2"/>
</dbReference>
<dbReference type="OrthoDB" id="9811239at2"/>
<dbReference type="Pfam" id="PF13439">
    <property type="entry name" value="Glyco_transf_4"/>
    <property type="match status" value="1"/>
</dbReference>
<organism evidence="2 3">
    <name type="scientific">Chitinophaga terrae</name>
    <name type="common">ex Kim and Jung 2007</name>
    <dbReference type="NCBI Taxonomy" id="408074"/>
    <lineage>
        <taxon>Bacteria</taxon>
        <taxon>Pseudomonadati</taxon>
        <taxon>Bacteroidota</taxon>
        <taxon>Chitinophagia</taxon>
        <taxon>Chitinophagales</taxon>
        <taxon>Chitinophagaceae</taxon>
        <taxon>Chitinophaga</taxon>
    </lineage>
</organism>
<sequence>MRIKKALLVSFNGTSNAGGVERVAYYLDTYFQSRNIPTKIITEDFLLNHTLFGRLLPFLFRFRHFQKRRPIYLSRYASAYLWWARRPNQMVVTQGESSAYYPVDAMIQHGSYHEMELAYGRKETSLSRYGKLQQKACESARLVLAVSEKVKADTIRWYHTAPEKIKVLANCVDTNIFYPHPRSASGERTLLFVGRPVKEKGLPMLQQIAKAMEKQEGWRLLVVTNQPLDKDYFEGSTKTTVVAGLTIDNICREAYAKADLLIIPSIFEGFEMVTLEALAAGIPVIGTPVGAVKALSDMGFPGAYQLPDLPPDSPALLQHFDSLLDSFHASITPGELHELVKEQFGVEAYFRKLDQLLLKQTDSI</sequence>
<dbReference type="RefSeq" id="WP_089759792.1">
    <property type="nucleotide sequence ID" value="NZ_BKAT01000005.1"/>
</dbReference>
<dbReference type="PANTHER" id="PTHR45947">
    <property type="entry name" value="SULFOQUINOVOSYL TRANSFERASE SQD2"/>
    <property type="match status" value="1"/>
</dbReference>
<protein>
    <submittedName>
        <fullName evidence="2">Glycosyltransferase involved in cell wall bisynthesis</fullName>
    </submittedName>
</protein>
<dbReference type="Proteomes" id="UP000199656">
    <property type="component" value="Unassembled WGS sequence"/>
</dbReference>